<proteinExistence type="predicted"/>
<evidence type="ECO:0000313" key="1">
    <source>
        <dbReference type="EMBL" id="KAK0726086.1"/>
    </source>
</evidence>
<comment type="caution">
    <text evidence="1">The sequence shown here is derived from an EMBL/GenBank/DDBJ whole genome shotgun (WGS) entry which is preliminary data.</text>
</comment>
<protein>
    <submittedName>
        <fullName evidence="1">Uncharacterized protein</fullName>
    </submittedName>
</protein>
<organism evidence="1 2">
    <name type="scientific">Lasiosphaeris hirsuta</name>
    <dbReference type="NCBI Taxonomy" id="260670"/>
    <lineage>
        <taxon>Eukaryota</taxon>
        <taxon>Fungi</taxon>
        <taxon>Dikarya</taxon>
        <taxon>Ascomycota</taxon>
        <taxon>Pezizomycotina</taxon>
        <taxon>Sordariomycetes</taxon>
        <taxon>Sordariomycetidae</taxon>
        <taxon>Sordariales</taxon>
        <taxon>Lasiosphaeriaceae</taxon>
        <taxon>Lasiosphaeris</taxon>
    </lineage>
</organism>
<name>A0AA40B1R4_9PEZI</name>
<dbReference type="PANTHER" id="PTHR33112:SF12">
    <property type="entry name" value="HETEROKARYON INCOMPATIBILITY DOMAIN-CONTAINING PROTEIN"/>
    <property type="match status" value="1"/>
</dbReference>
<dbReference type="PANTHER" id="PTHR33112">
    <property type="entry name" value="DOMAIN PROTEIN, PUTATIVE-RELATED"/>
    <property type="match status" value="1"/>
</dbReference>
<accession>A0AA40B1R4</accession>
<keyword evidence="2" id="KW-1185">Reference proteome</keyword>
<reference evidence="1" key="1">
    <citation type="submission" date="2023-06" db="EMBL/GenBank/DDBJ databases">
        <title>Genome-scale phylogeny and comparative genomics of the fungal order Sordariales.</title>
        <authorList>
            <consortium name="Lawrence Berkeley National Laboratory"/>
            <person name="Hensen N."/>
            <person name="Bonometti L."/>
            <person name="Westerberg I."/>
            <person name="Brannstrom I.O."/>
            <person name="Guillou S."/>
            <person name="Cros-Aarteil S."/>
            <person name="Calhoun S."/>
            <person name="Haridas S."/>
            <person name="Kuo A."/>
            <person name="Mondo S."/>
            <person name="Pangilinan J."/>
            <person name="Riley R."/>
            <person name="Labutti K."/>
            <person name="Andreopoulos B."/>
            <person name="Lipzen A."/>
            <person name="Chen C."/>
            <person name="Yanf M."/>
            <person name="Daum C."/>
            <person name="Ng V."/>
            <person name="Clum A."/>
            <person name="Steindorff A."/>
            <person name="Ohm R."/>
            <person name="Martin F."/>
            <person name="Silar P."/>
            <person name="Natvig D."/>
            <person name="Lalanne C."/>
            <person name="Gautier V."/>
            <person name="Ament-Velasquez S.L."/>
            <person name="Kruys A."/>
            <person name="Hutchinson M.I."/>
            <person name="Powell A.J."/>
            <person name="Barry K."/>
            <person name="Miller A.N."/>
            <person name="Grigoriev I.V."/>
            <person name="Debuchy R."/>
            <person name="Gladieux P."/>
            <person name="Thoren M.H."/>
            <person name="Johannesson H."/>
        </authorList>
    </citation>
    <scope>NUCLEOTIDE SEQUENCE</scope>
    <source>
        <strain evidence="1">SMH4607-1</strain>
    </source>
</reference>
<dbReference type="Proteomes" id="UP001172102">
    <property type="component" value="Unassembled WGS sequence"/>
</dbReference>
<sequence length="247" mass="28051">MANFAKLSQKGGGRALEGYYTHLPQAVRDAITLVRILGLSHLWEQQMYFQCQTKIGHEDGFDGGSVSSVNPLLSSSLSSPCTTQRNLLETYTLLVKLYSQRHLTYEWDILETFQVFADSISRRWGCPLFASDIPDAILDLALLWRPGGDRPKCRRWGFQVGGRASEHIPRPSWCWGRRCCSPRLVPISNRHLKGIIIHPRHRRLKEVISKPIDPLPIDATGGHPKDSGQLYIHNVAKCNTKRYLFAF</sequence>
<gene>
    <name evidence="1" type="ORF">B0H67DRAFT_146665</name>
</gene>
<dbReference type="EMBL" id="JAUKUA010000002">
    <property type="protein sequence ID" value="KAK0726086.1"/>
    <property type="molecule type" value="Genomic_DNA"/>
</dbReference>
<evidence type="ECO:0000313" key="2">
    <source>
        <dbReference type="Proteomes" id="UP001172102"/>
    </source>
</evidence>
<dbReference type="AlphaFoldDB" id="A0AA40B1R4"/>